<dbReference type="Pfam" id="PF00856">
    <property type="entry name" value="SET"/>
    <property type="match status" value="1"/>
</dbReference>
<protein>
    <recommendedName>
        <fullName evidence="2">SET domain-containing protein</fullName>
    </recommendedName>
</protein>
<dbReference type="InterPro" id="IPR001214">
    <property type="entry name" value="SET_dom"/>
</dbReference>
<evidence type="ECO:0000256" key="1">
    <source>
        <dbReference type="SAM" id="MobiDB-lite"/>
    </source>
</evidence>
<evidence type="ECO:0000313" key="3">
    <source>
        <dbReference type="EMBL" id="CAD8677348.1"/>
    </source>
</evidence>
<proteinExistence type="predicted"/>
<sequence length="542" mass="55071">MHAAQLVSPQRVALTRGRQWCMCMVSVHGHAHAGAMPTLASLAGQASSNNSHHEHSQQQCRSKGLRARCAASSASAILVPVSLRAARKHSGRTVAAHAAGGAAPPAPMIDWDVVYAGGSLPPVFIGPVEVREAPGKGRGLFATRDLAPGELVLVCAPLLYAASEGEGDIPSTEEMAARLETEALGATARAWLAGLHAGDEYASPKPLPPLGAPLAAGGDAATLTEEEVAREARFAVCALNVYGEEAQDLAASAARGEGASGHLGLWPEFALLNHSCAPNAANWTVGDRMVVRAAAPIPKGGEVLINYLGRGALKPCSERLLDLRDGYGFACGCARCNAEMDGAHDAAVFAVQGVYEAVMNELLPGLQAALGGEGGGMVAADDKRVRTLINTARGQLAPLLQSMDATVAAAAGGAPASAPAEAAPSAGTLRAWLRGSGFEGYSLQAQLEGVEAQLSGATAPTPAAASAQAAMLATARDLSPASDLHLFLALRAAASAAGTPDADAADQEVTHVLGTRYGPGLSPATLERLRAAAQEAAARVAV</sequence>
<dbReference type="PANTHER" id="PTHR47643:SF2">
    <property type="entry name" value="TPR DOMAIN PROTEIN (AFU_ORTHOLOGUE AFUA_5G12710)"/>
    <property type="match status" value="1"/>
</dbReference>
<dbReference type="PANTHER" id="PTHR47643">
    <property type="entry name" value="TPR DOMAIN PROTEIN (AFU_ORTHOLOGUE AFUA_5G12710)"/>
    <property type="match status" value="1"/>
</dbReference>
<dbReference type="SMART" id="SM00317">
    <property type="entry name" value="SET"/>
    <property type="match status" value="1"/>
</dbReference>
<dbReference type="SUPFAM" id="SSF82199">
    <property type="entry name" value="SET domain"/>
    <property type="match status" value="1"/>
</dbReference>
<feature type="region of interest" description="Disordered" evidence="1">
    <location>
        <begin position="44"/>
        <end position="64"/>
    </location>
</feature>
<dbReference type="AlphaFoldDB" id="A0A7S0WPU5"/>
<dbReference type="InterPro" id="IPR046341">
    <property type="entry name" value="SET_dom_sf"/>
</dbReference>
<reference evidence="3" key="1">
    <citation type="submission" date="2021-01" db="EMBL/GenBank/DDBJ databases">
        <authorList>
            <person name="Corre E."/>
            <person name="Pelletier E."/>
            <person name="Niang G."/>
            <person name="Scheremetjew M."/>
            <person name="Finn R."/>
            <person name="Kale V."/>
            <person name="Holt S."/>
            <person name="Cochrane G."/>
            <person name="Meng A."/>
            <person name="Brown T."/>
            <person name="Cohen L."/>
        </authorList>
    </citation>
    <scope>NUCLEOTIDE SEQUENCE</scope>
    <source>
        <strain evidence="3">SAG 11-49</strain>
    </source>
</reference>
<feature type="domain" description="SET" evidence="2">
    <location>
        <begin position="126"/>
        <end position="308"/>
    </location>
</feature>
<organism evidence="3">
    <name type="scientific">Chlamydomonas leiostraca</name>
    <dbReference type="NCBI Taxonomy" id="1034604"/>
    <lineage>
        <taxon>Eukaryota</taxon>
        <taxon>Viridiplantae</taxon>
        <taxon>Chlorophyta</taxon>
        <taxon>core chlorophytes</taxon>
        <taxon>Chlorophyceae</taxon>
        <taxon>CS clade</taxon>
        <taxon>Chlamydomonadales</taxon>
        <taxon>Chlamydomonadaceae</taxon>
        <taxon>Chlamydomonas</taxon>
    </lineage>
</organism>
<dbReference type="Gene3D" id="2.170.270.10">
    <property type="entry name" value="SET domain"/>
    <property type="match status" value="1"/>
</dbReference>
<dbReference type="PROSITE" id="PS50280">
    <property type="entry name" value="SET"/>
    <property type="match status" value="1"/>
</dbReference>
<dbReference type="InterPro" id="IPR053209">
    <property type="entry name" value="Gramillin-biosynth_MTr"/>
</dbReference>
<accession>A0A7S0WPU5</accession>
<dbReference type="EMBL" id="HBFB01014079">
    <property type="protein sequence ID" value="CAD8677348.1"/>
    <property type="molecule type" value="Transcribed_RNA"/>
</dbReference>
<gene>
    <name evidence="3" type="ORF">CLEI1391_LOCUS7934</name>
</gene>
<evidence type="ECO:0000259" key="2">
    <source>
        <dbReference type="PROSITE" id="PS50280"/>
    </source>
</evidence>
<name>A0A7S0WPU5_9CHLO</name>